<dbReference type="EMBL" id="BSXT01001018">
    <property type="protein sequence ID" value="GMF37508.1"/>
    <property type="molecule type" value="Genomic_DNA"/>
</dbReference>
<feature type="compositionally biased region" description="Polar residues" evidence="1">
    <location>
        <begin position="151"/>
        <end position="168"/>
    </location>
</feature>
<feature type="compositionally biased region" description="Polar residues" evidence="1">
    <location>
        <begin position="118"/>
        <end position="127"/>
    </location>
</feature>
<keyword evidence="3" id="KW-1185">Reference proteome</keyword>
<gene>
    <name evidence="2" type="ORF">Pfra01_001053000</name>
</gene>
<name>A0A9W6XEN8_9STRA</name>
<feature type="region of interest" description="Disordered" evidence="1">
    <location>
        <begin position="1"/>
        <end position="85"/>
    </location>
</feature>
<organism evidence="2 3">
    <name type="scientific">Phytophthora fragariaefolia</name>
    <dbReference type="NCBI Taxonomy" id="1490495"/>
    <lineage>
        <taxon>Eukaryota</taxon>
        <taxon>Sar</taxon>
        <taxon>Stramenopiles</taxon>
        <taxon>Oomycota</taxon>
        <taxon>Peronosporomycetes</taxon>
        <taxon>Peronosporales</taxon>
        <taxon>Peronosporaceae</taxon>
        <taxon>Phytophthora</taxon>
    </lineage>
</organism>
<feature type="compositionally biased region" description="Basic and acidic residues" evidence="1">
    <location>
        <begin position="278"/>
        <end position="289"/>
    </location>
</feature>
<feature type="region of interest" description="Disordered" evidence="1">
    <location>
        <begin position="308"/>
        <end position="384"/>
    </location>
</feature>
<feature type="compositionally biased region" description="Basic and acidic residues" evidence="1">
    <location>
        <begin position="231"/>
        <end position="241"/>
    </location>
</feature>
<dbReference type="OrthoDB" id="129740at2759"/>
<feature type="compositionally biased region" description="Basic and acidic residues" evidence="1">
    <location>
        <begin position="308"/>
        <end position="354"/>
    </location>
</feature>
<feature type="compositionally biased region" description="Low complexity" evidence="1">
    <location>
        <begin position="99"/>
        <end position="110"/>
    </location>
</feature>
<proteinExistence type="predicted"/>
<dbReference type="Proteomes" id="UP001165121">
    <property type="component" value="Unassembled WGS sequence"/>
</dbReference>
<evidence type="ECO:0000313" key="2">
    <source>
        <dbReference type="EMBL" id="GMF37508.1"/>
    </source>
</evidence>
<reference evidence="2" key="1">
    <citation type="submission" date="2023-04" db="EMBL/GenBank/DDBJ databases">
        <title>Phytophthora fragariaefolia NBRC 109709.</title>
        <authorList>
            <person name="Ichikawa N."/>
            <person name="Sato H."/>
            <person name="Tonouchi N."/>
        </authorList>
    </citation>
    <scope>NUCLEOTIDE SEQUENCE</scope>
    <source>
        <strain evidence="2">NBRC 109709</strain>
    </source>
</reference>
<feature type="compositionally biased region" description="Basic and acidic residues" evidence="1">
    <location>
        <begin position="7"/>
        <end position="23"/>
    </location>
</feature>
<feature type="compositionally biased region" description="Basic and acidic residues" evidence="1">
    <location>
        <begin position="361"/>
        <end position="384"/>
    </location>
</feature>
<sequence>MKAGAHTSHDGFDRRQDDAHLLRDVSAVFDPTGGDAQGEEGNNDDGDLASRDWASEDEREEEEESQVSVVDFRQRAPLNDNSSWSQLKMSLARLDLGGAAETTNAVTTENAEAERRSSGSGEASQQPECEPATADSRVYGEEGKPADGELATNSQSPGATSRSISPGAQNKAVGRPRRGKSPSAPARATFASPDGPPLARDPTRAAQDAVEMARNKSRNTASNRLGGCDLRVMRDNLDEMTGRPSAAGGKRGTPDSSAHGATYASNKRPRAKKRLYQRRKEVDEATEKHSAIGADMLQVLMFMREDADRRAETEDRRRREDREALLASEMKERKERESRRRDKAAEAEARRCQELKLSQQLREEQSRKEAAVAAESRRRYEERIERDRAEARERHDQIMLLITTLQRRGPQSL</sequence>
<comment type="caution">
    <text evidence="2">The sequence shown here is derived from an EMBL/GenBank/DDBJ whole genome shotgun (WGS) entry which is preliminary data.</text>
</comment>
<accession>A0A9W6XEN8</accession>
<dbReference type="AlphaFoldDB" id="A0A9W6XEN8"/>
<feature type="region of interest" description="Disordered" evidence="1">
    <location>
        <begin position="99"/>
        <end position="289"/>
    </location>
</feature>
<feature type="compositionally biased region" description="Basic and acidic residues" evidence="1">
    <location>
        <begin position="138"/>
        <end position="147"/>
    </location>
</feature>
<feature type="compositionally biased region" description="Basic residues" evidence="1">
    <location>
        <begin position="267"/>
        <end position="277"/>
    </location>
</feature>
<protein>
    <submittedName>
        <fullName evidence="2">Unnamed protein product</fullName>
    </submittedName>
</protein>
<evidence type="ECO:0000256" key="1">
    <source>
        <dbReference type="SAM" id="MobiDB-lite"/>
    </source>
</evidence>
<evidence type="ECO:0000313" key="3">
    <source>
        <dbReference type="Proteomes" id="UP001165121"/>
    </source>
</evidence>
<feature type="compositionally biased region" description="Acidic residues" evidence="1">
    <location>
        <begin position="37"/>
        <end position="47"/>
    </location>
</feature>